<dbReference type="EMBL" id="GBRH01186151">
    <property type="protein sequence ID" value="JAE11745.1"/>
    <property type="molecule type" value="Transcribed_RNA"/>
</dbReference>
<organism evidence="1">
    <name type="scientific">Arundo donax</name>
    <name type="common">Giant reed</name>
    <name type="synonym">Donax arundinaceus</name>
    <dbReference type="NCBI Taxonomy" id="35708"/>
    <lineage>
        <taxon>Eukaryota</taxon>
        <taxon>Viridiplantae</taxon>
        <taxon>Streptophyta</taxon>
        <taxon>Embryophyta</taxon>
        <taxon>Tracheophyta</taxon>
        <taxon>Spermatophyta</taxon>
        <taxon>Magnoliopsida</taxon>
        <taxon>Liliopsida</taxon>
        <taxon>Poales</taxon>
        <taxon>Poaceae</taxon>
        <taxon>PACMAD clade</taxon>
        <taxon>Arundinoideae</taxon>
        <taxon>Arundineae</taxon>
        <taxon>Arundo</taxon>
    </lineage>
</organism>
<evidence type="ECO:0000313" key="1">
    <source>
        <dbReference type="EMBL" id="JAE11745.1"/>
    </source>
</evidence>
<reference evidence="1" key="1">
    <citation type="submission" date="2014-09" db="EMBL/GenBank/DDBJ databases">
        <authorList>
            <person name="Magalhaes I.L.F."/>
            <person name="Oliveira U."/>
            <person name="Santos F.R."/>
            <person name="Vidigal T.H.D.A."/>
            <person name="Brescovit A.D."/>
            <person name="Santos A.J."/>
        </authorList>
    </citation>
    <scope>NUCLEOTIDE SEQUENCE</scope>
    <source>
        <tissue evidence="1">Shoot tissue taken approximately 20 cm above the soil surface</tissue>
    </source>
</reference>
<protein>
    <submittedName>
        <fullName evidence="1">PIN7</fullName>
    </submittedName>
</protein>
<reference evidence="1" key="2">
    <citation type="journal article" date="2015" name="Data Brief">
        <title>Shoot transcriptome of the giant reed, Arundo donax.</title>
        <authorList>
            <person name="Barrero R.A."/>
            <person name="Guerrero F.D."/>
            <person name="Moolhuijzen P."/>
            <person name="Goolsby J.A."/>
            <person name="Tidwell J."/>
            <person name="Bellgard S.E."/>
            <person name="Bellgard M.I."/>
        </authorList>
    </citation>
    <scope>NUCLEOTIDE SEQUENCE</scope>
    <source>
        <tissue evidence="1">Shoot tissue taken approximately 20 cm above the soil surface</tissue>
    </source>
</reference>
<sequence length="23" mass="2648">MTAAAFCLDNPRDHRSVVVNFFH</sequence>
<dbReference type="AlphaFoldDB" id="A0A0A9FFD6"/>
<accession>A0A0A9FFD6</accession>
<name>A0A0A9FFD6_ARUDO</name>
<proteinExistence type="predicted"/>